<dbReference type="InterPro" id="IPR004908">
    <property type="entry name" value="ATPase_V1-cplx_hsu"/>
</dbReference>
<feature type="region of interest" description="Disordered" evidence="1">
    <location>
        <begin position="288"/>
        <end position="308"/>
    </location>
</feature>
<evidence type="ECO:0000313" key="3">
    <source>
        <dbReference type="EMBL" id="KAF6170790.1"/>
    </source>
</evidence>
<accession>A0A7J7NUQ4</accession>
<name>A0A7J7NUQ4_9MAGN</name>
<dbReference type="InterPro" id="IPR016024">
    <property type="entry name" value="ARM-type_fold"/>
</dbReference>
<dbReference type="Proteomes" id="UP000541444">
    <property type="component" value="Unassembled WGS sequence"/>
</dbReference>
<evidence type="ECO:0000256" key="1">
    <source>
        <dbReference type="SAM" id="MobiDB-lite"/>
    </source>
</evidence>
<dbReference type="SUPFAM" id="SSF48371">
    <property type="entry name" value="ARM repeat"/>
    <property type="match status" value="1"/>
</dbReference>
<dbReference type="GO" id="GO:0046961">
    <property type="term" value="F:proton-transporting ATPase activity, rotational mechanism"/>
    <property type="evidence" value="ECO:0007669"/>
    <property type="project" value="InterPro"/>
</dbReference>
<feature type="chain" id="PRO_5029514683" evidence="2">
    <location>
        <begin position="25"/>
        <end position="308"/>
    </location>
</feature>
<reference evidence="3 4" key="1">
    <citation type="journal article" date="2020" name="IScience">
        <title>Genome Sequencing of the Endangered Kingdonia uniflora (Circaeasteraceae, Ranunculales) Reveals Potential Mechanisms of Evolutionary Specialization.</title>
        <authorList>
            <person name="Sun Y."/>
            <person name="Deng T."/>
            <person name="Zhang A."/>
            <person name="Moore M.J."/>
            <person name="Landis J.B."/>
            <person name="Lin N."/>
            <person name="Zhang H."/>
            <person name="Zhang X."/>
            <person name="Huang J."/>
            <person name="Zhang X."/>
            <person name="Sun H."/>
            <person name="Wang H."/>
        </authorList>
    </citation>
    <scope>NUCLEOTIDE SEQUENCE [LARGE SCALE GENOMIC DNA]</scope>
    <source>
        <strain evidence="3">TB1705</strain>
        <tissue evidence="3">Leaf</tissue>
    </source>
</reference>
<dbReference type="Gene3D" id="1.25.10.10">
    <property type="entry name" value="Leucine-rich Repeat Variant"/>
    <property type="match status" value="1"/>
</dbReference>
<keyword evidence="2" id="KW-0732">Signal</keyword>
<proteinExistence type="predicted"/>
<dbReference type="InterPro" id="IPR011989">
    <property type="entry name" value="ARM-like"/>
</dbReference>
<feature type="signal peptide" evidence="2">
    <location>
        <begin position="1"/>
        <end position="24"/>
    </location>
</feature>
<dbReference type="AlphaFoldDB" id="A0A7J7NUQ4"/>
<protein>
    <submittedName>
        <fullName evidence="3">Uncharacterized protein</fullName>
    </submittedName>
</protein>
<gene>
    <name evidence="3" type="ORF">GIB67_015742</name>
</gene>
<evidence type="ECO:0000313" key="4">
    <source>
        <dbReference type="Proteomes" id="UP000541444"/>
    </source>
</evidence>
<keyword evidence="4" id="KW-1185">Reference proteome</keyword>
<comment type="caution">
    <text evidence="3">The sequence shown here is derived from an EMBL/GenBank/DDBJ whole genome shotgun (WGS) entry which is preliminary data.</text>
</comment>
<dbReference type="GO" id="GO:0000221">
    <property type="term" value="C:vacuolar proton-transporting V-type ATPase, V1 domain"/>
    <property type="evidence" value="ECO:0007669"/>
    <property type="project" value="InterPro"/>
</dbReference>
<dbReference type="OrthoDB" id="10263554at2759"/>
<organism evidence="3 4">
    <name type="scientific">Kingdonia uniflora</name>
    <dbReference type="NCBI Taxonomy" id="39325"/>
    <lineage>
        <taxon>Eukaryota</taxon>
        <taxon>Viridiplantae</taxon>
        <taxon>Streptophyta</taxon>
        <taxon>Embryophyta</taxon>
        <taxon>Tracheophyta</taxon>
        <taxon>Spermatophyta</taxon>
        <taxon>Magnoliopsida</taxon>
        <taxon>Ranunculales</taxon>
        <taxon>Circaeasteraceae</taxon>
        <taxon>Kingdonia</taxon>
    </lineage>
</organism>
<evidence type="ECO:0000256" key="2">
    <source>
        <dbReference type="SAM" id="SignalP"/>
    </source>
</evidence>
<dbReference type="PANTHER" id="PTHR10698">
    <property type="entry name" value="V-TYPE PROTON ATPASE SUBUNIT H"/>
    <property type="match status" value="1"/>
</dbReference>
<dbReference type="EMBL" id="JACGCM010000560">
    <property type="protein sequence ID" value="KAF6170790.1"/>
    <property type="molecule type" value="Genomic_DNA"/>
</dbReference>
<dbReference type="Pfam" id="PF03224">
    <property type="entry name" value="V-ATPase_H_N"/>
    <property type="match status" value="1"/>
</dbReference>
<sequence>MGIITGMIPSLIFWELWKSRLAQAEPIVVDQIIQKARNWLLCKMPYINCKKVLKRDIPWETYMTTKLITGTCFQLLRRYDKRSESYRATLLDNDGPAYIRVFINILRDIIKEETVQYVLALIDEMLTGKGSFLTISSEHSPHTSIAEISKWSASFVHTDCSGMVTGEQEKSCKILSQVKVAWEKYLGIVRILASLLTVDLQDMFPVIYEVVKLIKEPYERHPFKMINTQLKNLEPFTNKGECGLLKLLELQGPFIRMKLTSFKLISLNITPWKHLRVIKKSPQNNREAFNEVDEIPKSDPSCNSSAPR</sequence>
<dbReference type="PANTHER" id="PTHR10698:SF0">
    <property type="entry name" value="V-TYPE PROTON ATPASE SUBUNIT H"/>
    <property type="match status" value="1"/>
</dbReference>